<dbReference type="Proteomes" id="UP000075260">
    <property type="component" value="Unassembled WGS sequence"/>
</dbReference>
<organism evidence="2 3">
    <name type="scientific">Sorangium cellulosum</name>
    <name type="common">Polyangium cellulosum</name>
    <dbReference type="NCBI Taxonomy" id="56"/>
    <lineage>
        <taxon>Bacteria</taxon>
        <taxon>Pseudomonadati</taxon>
        <taxon>Myxococcota</taxon>
        <taxon>Polyangia</taxon>
        <taxon>Polyangiales</taxon>
        <taxon>Polyangiaceae</taxon>
        <taxon>Sorangium</taxon>
    </lineage>
</organism>
<gene>
    <name evidence="2" type="ORF">BE15_34675</name>
</gene>
<dbReference type="RefSeq" id="WP_061610015.1">
    <property type="nucleotide sequence ID" value="NZ_JEMA01000677.1"/>
</dbReference>
<dbReference type="AlphaFoldDB" id="A0A150QGW0"/>
<dbReference type="EMBL" id="JEMA01000677">
    <property type="protein sequence ID" value="KYF67180.1"/>
    <property type="molecule type" value="Genomic_DNA"/>
</dbReference>
<dbReference type="Pfam" id="PF14332">
    <property type="entry name" value="DUF4388"/>
    <property type="match status" value="1"/>
</dbReference>
<dbReference type="OrthoDB" id="5501898at2"/>
<evidence type="ECO:0000313" key="3">
    <source>
        <dbReference type="Proteomes" id="UP000075260"/>
    </source>
</evidence>
<evidence type="ECO:0000313" key="2">
    <source>
        <dbReference type="EMBL" id="KYF67180.1"/>
    </source>
</evidence>
<proteinExistence type="predicted"/>
<dbReference type="InterPro" id="IPR025497">
    <property type="entry name" value="PatA-like_N"/>
</dbReference>
<feature type="domain" description="PatA-like N-terminal" evidence="1">
    <location>
        <begin position="126"/>
        <end position="208"/>
    </location>
</feature>
<protein>
    <recommendedName>
        <fullName evidence="1">PatA-like N-terminal domain-containing protein</fullName>
    </recommendedName>
</protein>
<evidence type="ECO:0000259" key="1">
    <source>
        <dbReference type="Pfam" id="PF14332"/>
    </source>
</evidence>
<sequence>MFDIVVSSAPATPFAHRVAAALREARMRVVTCEISPSRPPPDALRVDAAVACAQSPAALLDMARSLRATLDGPPPVIGVSSSRAIFSMAELSGALADDVPGSVLAAQVQRLAAQSERQRSRVILRGELDDVGLDGLLASLASRSRSCFIRVRAGALRAEVTVDAGRPVHARADGVRPSERWTDALVALGGWQGATFEVVASEASGPQRAERESHGPPAFPSDDAADVALAAAVVNACTAYARAWLGPSTTSRLLAASWTTSRELHGALDAFAISGDALVSVAQIDRARSAIPQAVAAWIVAFFDAAAEKVPSRFQRRRIREVLGGLTRLVEQVGWASVLFEGVER</sequence>
<reference evidence="2 3" key="1">
    <citation type="submission" date="2014-02" db="EMBL/GenBank/DDBJ databases">
        <title>The small core and large imbalanced accessory genome model reveals a collaborative survival strategy of Sorangium cellulosum strains in nature.</title>
        <authorList>
            <person name="Han K."/>
            <person name="Peng R."/>
            <person name="Blom J."/>
            <person name="Li Y.-Z."/>
        </authorList>
    </citation>
    <scope>NUCLEOTIDE SEQUENCE [LARGE SCALE GENOMIC DNA]</scope>
    <source>
        <strain evidence="2 3">So0008-312</strain>
    </source>
</reference>
<name>A0A150QGW0_SORCE</name>
<comment type="caution">
    <text evidence="2">The sequence shown here is derived from an EMBL/GenBank/DDBJ whole genome shotgun (WGS) entry which is preliminary data.</text>
</comment>
<accession>A0A150QGW0</accession>